<accession>A0A396I047</accession>
<protein>
    <submittedName>
        <fullName evidence="1">Uncharacterized protein</fullName>
    </submittedName>
</protein>
<evidence type="ECO:0000313" key="1">
    <source>
        <dbReference type="EMBL" id="RHN56307.1"/>
    </source>
</evidence>
<comment type="caution">
    <text evidence="1">The sequence shown here is derived from an EMBL/GenBank/DDBJ whole genome shotgun (WGS) entry which is preliminary data.</text>
</comment>
<sequence length="85" mass="9989">MINSLTVAIIYTVNKLLEVSPSFSFTKTPMVYLHRYYLHHIFNTRKRTDKTHDRSLMKKHLSILRLELLTILSNNSPPVMNSNMI</sequence>
<gene>
    <name evidence="1" type="ORF">MtrunA17_Chr5g0428041</name>
</gene>
<evidence type="ECO:0000313" key="2">
    <source>
        <dbReference type="Proteomes" id="UP000265566"/>
    </source>
</evidence>
<organism evidence="1 2">
    <name type="scientific">Medicago truncatula</name>
    <name type="common">Barrel medic</name>
    <name type="synonym">Medicago tribuloides</name>
    <dbReference type="NCBI Taxonomy" id="3880"/>
    <lineage>
        <taxon>Eukaryota</taxon>
        <taxon>Viridiplantae</taxon>
        <taxon>Streptophyta</taxon>
        <taxon>Embryophyta</taxon>
        <taxon>Tracheophyta</taxon>
        <taxon>Spermatophyta</taxon>
        <taxon>Magnoliopsida</taxon>
        <taxon>eudicotyledons</taxon>
        <taxon>Gunneridae</taxon>
        <taxon>Pentapetalae</taxon>
        <taxon>rosids</taxon>
        <taxon>fabids</taxon>
        <taxon>Fabales</taxon>
        <taxon>Fabaceae</taxon>
        <taxon>Papilionoideae</taxon>
        <taxon>50 kb inversion clade</taxon>
        <taxon>NPAAA clade</taxon>
        <taxon>Hologalegina</taxon>
        <taxon>IRL clade</taxon>
        <taxon>Trifolieae</taxon>
        <taxon>Medicago</taxon>
    </lineage>
</organism>
<name>A0A396I047_MEDTR</name>
<dbReference type="Proteomes" id="UP000265566">
    <property type="component" value="Chromosome 5"/>
</dbReference>
<dbReference type="AlphaFoldDB" id="A0A396I047"/>
<dbReference type="EMBL" id="PSQE01000005">
    <property type="protein sequence ID" value="RHN56307.1"/>
    <property type="molecule type" value="Genomic_DNA"/>
</dbReference>
<reference evidence="2" key="1">
    <citation type="journal article" date="2018" name="Nat. Plants">
        <title>Whole-genome landscape of Medicago truncatula symbiotic genes.</title>
        <authorList>
            <person name="Pecrix Y."/>
            <person name="Staton S.E."/>
            <person name="Sallet E."/>
            <person name="Lelandais-Briere C."/>
            <person name="Moreau S."/>
            <person name="Carrere S."/>
            <person name="Blein T."/>
            <person name="Jardinaud M.F."/>
            <person name="Latrasse D."/>
            <person name="Zouine M."/>
            <person name="Zahm M."/>
            <person name="Kreplak J."/>
            <person name="Mayjonade B."/>
            <person name="Satge C."/>
            <person name="Perez M."/>
            <person name="Cauet S."/>
            <person name="Marande W."/>
            <person name="Chantry-Darmon C."/>
            <person name="Lopez-Roques C."/>
            <person name="Bouchez O."/>
            <person name="Berard A."/>
            <person name="Debelle F."/>
            <person name="Munos S."/>
            <person name="Bendahmane A."/>
            <person name="Berges H."/>
            <person name="Niebel A."/>
            <person name="Buitink J."/>
            <person name="Frugier F."/>
            <person name="Benhamed M."/>
            <person name="Crespi M."/>
            <person name="Gouzy J."/>
            <person name="Gamas P."/>
        </authorList>
    </citation>
    <scope>NUCLEOTIDE SEQUENCE [LARGE SCALE GENOMIC DNA]</scope>
    <source>
        <strain evidence="2">cv. Jemalong A17</strain>
    </source>
</reference>
<proteinExistence type="predicted"/>
<dbReference type="Gramene" id="rna31686">
    <property type="protein sequence ID" value="RHN56307.1"/>
    <property type="gene ID" value="gene31686"/>
</dbReference>